<organism evidence="1 2">
    <name type="scientific">Tanacetum coccineum</name>
    <dbReference type="NCBI Taxonomy" id="301880"/>
    <lineage>
        <taxon>Eukaryota</taxon>
        <taxon>Viridiplantae</taxon>
        <taxon>Streptophyta</taxon>
        <taxon>Embryophyta</taxon>
        <taxon>Tracheophyta</taxon>
        <taxon>Spermatophyta</taxon>
        <taxon>Magnoliopsida</taxon>
        <taxon>eudicotyledons</taxon>
        <taxon>Gunneridae</taxon>
        <taxon>Pentapetalae</taxon>
        <taxon>asterids</taxon>
        <taxon>campanulids</taxon>
        <taxon>Asterales</taxon>
        <taxon>Asteraceae</taxon>
        <taxon>Asteroideae</taxon>
        <taxon>Anthemideae</taxon>
        <taxon>Anthemidinae</taxon>
        <taxon>Tanacetum</taxon>
    </lineage>
</organism>
<dbReference type="PANTHER" id="PTHR47592:SF29">
    <property type="entry name" value="ZINC FINGER, CCHC-TYPE"/>
    <property type="match status" value="1"/>
</dbReference>
<accession>A0ABQ5CSY5</accession>
<gene>
    <name evidence="1" type="ORF">Tco_0909867</name>
</gene>
<reference evidence="1" key="1">
    <citation type="journal article" date="2022" name="Int. J. Mol. Sci.">
        <title>Draft Genome of Tanacetum Coccineum: Genomic Comparison of Closely Related Tanacetum-Family Plants.</title>
        <authorList>
            <person name="Yamashiro T."/>
            <person name="Shiraishi A."/>
            <person name="Nakayama K."/>
            <person name="Satake H."/>
        </authorList>
    </citation>
    <scope>NUCLEOTIDE SEQUENCE</scope>
</reference>
<evidence type="ECO:0000313" key="2">
    <source>
        <dbReference type="Proteomes" id="UP001151760"/>
    </source>
</evidence>
<dbReference type="EMBL" id="BQNB010014555">
    <property type="protein sequence ID" value="GJT29592.1"/>
    <property type="molecule type" value="Genomic_DNA"/>
</dbReference>
<reference evidence="1" key="2">
    <citation type="submission" date="2022-01" db="EMBL/GenBank/DDBJ databases">
        <authorList>
            <person name="Yamashiro T."/>
            <person name="Shiraishi A."/>
            <person name="Satake H."/>
            <person name="Nakayama K."/>
        </authorList>
    </citation>
    <scope>NUCLEOTIDE SEQUENCE</scope>
</reference>
<proteinExistence type="predicted"/>
<sequence>MAEDASSKKFLISNFTNYKMTDSRPVMEQYNELLGILEIFTQHKINMDETIQVSCIIDKLPPSWKDFKHTLKHQKEELTLVELDSHMCIEESFRVQDNDKLKGNNFVSKLDTLKKIAKVEKLATKPKFLAQMVQCTVLLTHVKRTESKVLGAIIRLPDQSKKLVEIRNIECIFVRYAEHSKAFRFSSFPRLSLRIPNGTEDISGSVVPEEVVEEVVQQPGLELRKSNKNRTTKNFRHEFQLYLIKGTRDKVSNQHSYCFNVEDEPKTFDEAIKSQDVALWKEAINDG</sequence>
<dbReference type="Pfam" id="PF14223">
    <property type="entry name" value="Retrotran_gag_2"/>
    <property type="match status" value="1"/>
</dbReference>
<keyword evidence="2" id="KW-1185">Reference proteome</keyword>
<protein>
    <recommendedName>
        <fullName evidence="3">Zinc finger, CCHC-type</fullName>
    </recommendedName>
</protein>
<comment type="caution">
    <text evidence="1">The sequence shown here is derived from an EMBL/GenBank/DDBJ whole genome shotgun (WGS) entry which is preliminary data.</text>
</comment>
<evidence type="ECO:0008006" key="3">
    <source>
        <dbReference type="Google" id="ProtNLM"/>
    </source>
</evidence>
<name>A0ABQ5CSY5_9ASTR</name>
<dbReference type="Proteomes" id="UP001151760">
    <property type="component" value="Unassembled WGS sequence"/>
</dbReference>
<dbReference type="PANTHER" id="PTHR47592">
    <property type="entry name" value="PBF68 PROTEIN"/>
    <property type="match status" value="1"/>
</dbReference>
<evidence type="ECO:0000313" key="1">
    <source>
        <dbReference type="EMBL" id="GJT29592.1"/>
    </source>
</evidence>